<gene>
    <name evidence="13" type="primary">modB</name>
    <name evidence="13" type="ORF">GCM10007301_11610</name>
</gene>
<keyword evidence="4 10" id="KW-0813">Transport</keyword>
<feature type="transmembrane region" description="Helical" evidence="10">
    <location>
        <begin position="59"/>
        <end position="81"/>
    </location>
</feature>
<keyword evidence="7 10" id="KW-0812">Transmembrane</keyword>
<dbReference type="GO" id="GO:0005886">
    <property type="term" value="C:plasma membrane"/>
    <property type="evidence" value="ECO:0007669"/>
    <property type="project" value="UniProtKB-SubCell"/>
</dbReference>
<evidence type="ECO:0000313" key="14">
    <source>
        <dbReference type="Proteomes" id="UP000606044"/>
    </source>
</evidence>
<dbReference type="InterPro" id="IPR035906">
    <property type="entry name" value="MetI-like_sf"/>
</dbReference>
<dbReference type="PANTHER" id="PTHR30183:SF3">
    <property type="entry name" value="MOLYBDENUM TRANSPORT SYSTEM PERMEASE PROTEIN MODB"/>
    <property type="match status" value="1"/>
</dbReference>
<feature type="transmembrane region" description="Helical" evidence="10">
    <location>
        <begin position="93"/>
        <end position="118"/>
    </location>
</feature>
<feature type="transmembrane region" description="Helical" evidence="10">
    <location>
        <begin position="28"/>
        <end position="47"/>
    </location>
</feature>
<dbReference type="SUPFAM" id="SSF161098">
    <property type="entry name" value="MetI-like"/>
    <property type="match status" value="1"/>
</dbReference>
<dbReference type="Pfam" id="PF00528">
    <property type="entry name" value="BPD_transp_1"/>
    <property type="match status" value="1"/>
</dbReference>
<dbReference type="PANTHER" id="PTHR30183">
    <property type="entry name" value="MOLYBDENUM TRANSPORT SYSTEM PERMEASE PROTEIN MODB"/>
    <property type="match status" value="1"/>
</dbReference>
<keyword evidence="8 10" id="KW-1133">Transmembrane helix</keyword>
<dbReference type="AlphaFoldDB" id="A0A917BR96"/>
<accession>A0A917BR96</accession>
<comment type="caution">
    <text evidence="13">The sequence shown here is derived from an EMBL/GenBank/DDBJ whole genome shotgun (WGS) entry which is preliminary data.</text>
</comment>
<dbReference type="PROSITE" id="PS50928">
    <property type="entry name" value="ABC_TM1"/>
    <property type="match status" value="1"/>
</dbReference>
<evidence type="ECO:0000256" key="5">
    <source>
        <dbReference type="ARBA" id="ARBA00022475"/>
    </source>
</evidence>
<keyword evidence="14" id="KW-1185">Reference proteome</keyword>
<dbReference type="GO" id="GO:0015098">
    <property type="term" value="F:molybdate ion transmembrane transporter activity"/>
    <property type="evidence" value="ECO:0007669"/>
    <property type="project" value="UniProtKB-UniRule"/>
</dbReference>
<dbReference type="Gene3D" id="1.10.3720.10">
    <property type="entry name" value="MetI-like"/>
    <property type="match status" value="1"/>
</dbReference>
<dbReference type="Proteomes" id="UP000606044">
    <property type="component" value="Unassembled WGS sequence"/>
</dbReference>
<evidence type="ECO:0000256" key="10">
    <source>
        <dbReference type="RuleBase" id="RU363032"/>
    </source>
</evidence>
<protein>
    <recommendedName>
        <fullName evidence="11">Molybdenum transport system permease</fullName>
    </recommendedName>
</protein>
<dbReference type="InterPro" id="IPR011867">
    <property type="entry name" value="ModB_ABC"/>
</dbReference>
<comment type="function">
    <text evidence="1 11">Part of the binding-protein-dependent transport system for molybdenum; probably responsible for the translocation of the substrate across the membrane.</text>
</comment>
<comment type="similarity">
    <text evidence="3 11">Belongs to the binding-protein-dependent transport system permease family. CysTW subfamily.</text>
</comment>
<feature type="domain" description="ABC transmembrane type-1" evidence="12">
    <location>
        <begin position="21"/>
        <end position="225"/>
    </location>
</feature>
<dbReference type="InterPro" id="IPR000515">
    <property type="entry name" value="MetI-like"/>
</dbReference>
<keyword evidence="5" id="KW-1003">Cell membrane</keyword>
<keyword evidence="9 10" id="KW-0472">Membrane</keyword>
<evidence type="ECO:0000256" key="7">
    <source>
        <dbReference type="ARBA" id="ARBA00022692"/>
    </source>
</evidence>
<evidence type="ECO:0000256" key="3">
    <source>
        <dbReference type="ARBA" id="ARBA00007069"/>
    </source>
</evidence>
<dbReference type="CDD" id="cd06261">
    <property type="entry name" value="TM_PBP2"/>
    <property type="match status" value="1"/>
</dbReference>
<keyword evidence="11" id="KW-0997">Cell inner membrane</keyword>
<name>A0A917BR96_9HYPH</name>
<evidence type="ECO:0000256" key="2">
    <source>
        <dbReference type="ARBA" id="ARBA00004651"/>
    </source>
</evidence>
<evidence type="ECO:0000256" key="8">
    <source>
        <dbReference type="ARBA" id="ARBA00022989"/>
    </source>
</evidence>
<comment type="subcellular location">
    <subcellularLocation>
        <location evidence="11">Cell inner membrane</location>
        <topology evidence="11">Multi-pass membrane protein</topology>
    </subcellularLocation>
    <subcellularLocation>
        <location evidence="2 10">Cell membrane</location>
        <topology evidence="2 10">Multi-pass membrane protein</topology>
    </subcellularLocation>
</comment>
<proteinExistence type="inferred from homology"/>
<reference evidence="13" key="2">
    <citation type="submission" date="2020-09" db="EMBL/GenBank/DDBJ databases">
        <authorList>
            <person name="Sun Q."/>
            <person name="Sedlacek I."/>
        </authorList>
    </citation>
    <scope>NUCLEOTIDE SEQUENCE</scope>
    <source>
        <strain evidence="13">CCM 7897</strain>
    </source>
</reference>
<organism evidence="13 14">
    <name type="scientific">Azorhizobium oxalatiphilum</name>
    <dbReference type="NCBI Taxonomy" id="980631"/>
    <lineage>
        <taxon>Bacteria</taxon>
        <taxon>Pseudomonadati</taxon>
        <taxon>Pseudomonadota</taxon>
        <taxon>Alphaproteobacteria</taxon>
        <taxon>Hyphomicrobiales</taxon>
        <taxon>Xanthobacteraceae</taxon>
        <taxon>Azorhizobium</taxon>
    </lineage>
</organism>
<sequence>MTDALSAFWSALADPALAYPAVLTLKVAGLTLIAHLVLGLGLGWALAQPRWPGRMLLDALVTLPLVFPPLALGFFLLLLLGRRGWLGGWLDEAFDFSFIFTVEGVVLASVIAGLPLVVKPIEAAIANVSRALGDASRTLGRSELETFIHVIVPNIRGAIVAGLVLGTARSLGEVGITLMLGGNIVGKTNTMSLEIYNAVFNGDYARAVVLSGLLGAVSLLVFLALRRTGRPVLN</sequence>
<evidence type="ECO:0000256" key="6">
    <source>
        <dbReference type="ARBA" id="ARBA00022505"/>
    </source>
</evidence>
<keyword evidence="6 11" id="KW-0500">Molybdenum</keyword>
<evidence type="ECO:0000256" key="4">
    <source>
        <dbReference type="ARBA" id="ARBA00022448"/>
    </source>
</evidence>
<evidence type="ECO:0000259" key="12">
    <source>
        <dbReference type="PROSITE" id="PS50928"/>
    </source>
</evidence>
<evidence type="ECO:0000313" key="13">
    <source>
        <dbReference type="EMBL" id="GGF53820.1"/>
    </source>
</evidence>
<evidence type="ECO:0000256" key="11">
    <source>
        <dbReference type="RuleBase" id="RU365097"/>
    </source>
</evidence>
<dbReference type="EMBL" id="BMCT01000001">
    <property type="protein sequence ID" value="GGF53820.1"/>
    <property type="molecule type" value="Genomic_DNA"/>
</dbReference>
<dbReference type="NCBIfam" id="TIGR02141">
    <property type="entry name" value="modB_ABC"/>
    <property type="match status" value="1"/>
</dbReference>
<reference evidence="13" key="1">
    <citation type="journal article" date="2014" name="Int. J. Syst. Evol. Microbiol.">
        <title>Complete genome sequence of Corynebacterium casei LMG S-19264T (=DSM 44701T), isolated from a smear-ripened cheese.</title>
        <authorList>
            <consortium name="US DOE Joint Genome Institute (JGI-PGF)"/>
            <person name="Walter F."/>
            <person name="Albersmeier A."/>
            <person name="Kalinowski J."/>
            <person name="Ruckert C."/>
        </authorList>
    </citation>
    <scope>NUCLEOTIDE SEQUENCE</scope>
    <source>
        <strain evidence="13">CCM 7897</strain>
    </source>
</reference>
<feature type="transmembrane region" description="Helical" evidence="10">
    <location>
        <begin position="158"/>
        <end position="184"/>
    </location>
</feature>
<feature type="transmembrane region" description="Helical" evidence="10">
    <location>
        <begin position="204"/>
        <end position="225"/>
    </location>
</feature>
<evidence type="ECO:0000256" key="9">
    <source>
        <dbReference type="ARBA" id="ARBA00023136"/>
    </source>
</evidence>
<dbReference type="RefSeq" id="WP_188576210.1">
    <property type="nucleotide sequence ID" value="NZ_BMCT01000001.1"/>
</dbReference>
<evidence type="ECO:0000256" key="1">
    <source>
        <dbReference type="ARBA" id="ARBA00002949"/>
    </source>
</evidence>